<evidence type="ECO:0000256" key="2">
    <source>
        <dbReference type="ARBA" id="ARBA00023242"/>
    </source>
</evidence>
<accession>A0A0L6VHV6</accession>
<dbReference type="InterPro" id="IPR015943">
    <property type="entry name" value="WD40/YVTN_repeat-like_dom_sf"/>
</dbReference>
<dbReference type="InterPro" id="IPR058543">
    <property type="entry name" value="Beta-prop_RSE1/DDB1/CPSF1_2nd"/>
</dbReference>
<dbReference type="OrthoDB" id="433457at2759"/>
<evidence type="ECO:0000313" key="8">
    <source>
        <dbReference type="Proteomes" id="UP000037035"/>
    </source>
</evidence>
<protein>
    <recommendedName>
        <fullName evidence="9">Cleavage/polyadenylation specificity factor A subunit C-terminal domain-containing protein</fullName>
    </recommendedName>
</protein>
<feature type="domain" description="RSE1/DDB1/CPSF1 first beta-propeller" evidence="5">
    <location>
        <begin position="54"/>
        <end position="459"/>
    </location>
</feature>
<evidence type="ECO:0000313" key="7">
    <source>
        <dbReference type="EMBL" id="KNZ59705.1"/>
    </source>
</evidence>
<reference evidence="7 8" key="1">
    <citation type="submission" date="2015-08" db="EMBL/GenBank/DDBJ databases">
        <title>Next Generation Sequencing and Analysis of the Genome of Puccinia sorghi L Schw, the Causal Agent of Maize Common Rust.</title>
        <authorList>
            <person name="Rochi L."/>
            <person name="Burguener G."/>
            <person name="Darino M."/>
            <person name="Turjanski A."/>
            <person name="Kreff E."/>
            <person name="Dieguez M.J."/>
            <person name="Sacco F."/>
        </authorList>
    </citation>
    <scope>NUCLEOTIDE SEQUENCE [LARGE SCALE GENOMIC DNA]</scope>
    <source>
        <strain evidence="7 8">RO10H11247</strain>
    </source>
</reference>
<dbReference type="EMBL" id="LAVV01006480">
    <property type="protein sequence ID" value="KNZ59705.1"/>
    <property type="molecule type" value="Genomic_DNA"/>
</dbReference>
<feature type="domain" description="RSE1/DDB1/CPSF1 second beta-propeller" evidence="6">
    <location>
        <begin position="506"/>
        <end position="820"/>
    </location>
</feature>
<comment type="subcellular location">
    <subcellularLocation>
        <location evidence="1">Nucleus</location>
    </subcellularLocation>
</comment>
<dbReference type="GO" id="GO:0005634">
    <property type="term" value="C:nucleus"/>
    <property type="evidence" value="ECO:0007669"/>
    <property type="project" value="UniProtKB-SubCell"/>
</dbReference>
<dbReference type="Gene3D" id="2.130.10.10">
    <property type="entry name" value="YVTN repeat-like/Quinoprotein amine dehydrogenase"/>
    <property type="match status" value="3"/>
</dbReference>
<sequence length="1355" mass="148262">MLYLAHALVSSCVHPPCPQVPLCPTQCPLTRTGVRHIYPLPNPSQHITSHPNCPLIPRKHSQIEVYAIQPQGLKLLHQSEVFDVIEHINSYKKLSDSTATLLVLTTDLNLFTLRFCPKSATIITTASISLHQIGARPADYIQTSIIDPHGRCVILHALNGFLHVIPLIPGCLSKSKHLDPVLSKRKKTNFSSSLSTQPQNLHPDHHAPDGELYRSFQLRLNEVNVHALNFAPLSPNHPPTLLIVYSNHLGDRVLRGRKIDLQAGNCEEEVLRSYNCRDPVTGLIIPVSMTPRAEDPYPTIAGAILIGEESAELVRFAPPQAASATNSKGKTRAPSSTASQRRQPTDQSVMPGGKIKLPLGAYTCFCKIDDVPSSWLLGDIYGNLILLSLKQSTAGREPSLSYHHIGHVPSPEALVYIPHRYVFLASHYGDSQLLKLPSVDHGPHLENPASDQPQVITTFSNLAPISDFCVIEDRKSLVNQIVTCSGAYRDGSLRVIKHGIGIRDFGSFEVGGVQRLWALRSPTEAQAFEDFDDRLILSCADSTRFLALNEVGSMEELDQFNGFDADVPTVLAGNLLDGIHSPLRYSIQVTSSKVIAGEGLVWEIDKAHIITSAALQNSTCVLSLKRQVVVLRIKNATFVEEGSCELLNDISSLAIDPCEKIIAAGTWVTNCIEIISISTSTCIGRVDTASEFMVNSLMMTSFEQSEYDGCRLLIGLGDGNMMNVSLGPNGMITDENTPEITTLGVRPIEFVSMRNATKAFVWVNSDSPSIISRAKPNGRFTHTPVAVQGGSVTSVTGLHSRVFPNSVVLALNNEIRIGELNPSGKMNAVKVSLGAEQPRRIAHSQDMKAYGVICVRVELDQKSGILQRIGSFKIFDDETFRLLYSLKFFNMEQGSSVAAIKLGSDMVEHFVIGTGTIKSSETEAKTGRILAVRDMGLNGDDCMNQRHFRLTNVGRLSGSVGGLGALPYGMFVASANAFVHVFAMKDAPLTEKSRPGSVVPAPNHPWTEAIVEEAQEAEINDGFKLLDTWGGGFVSQTVVTDGTKVLVGDLYKSVVLLEFDLEHLELTVKARDFSAMSVRPIGTLSKREFIAADSEFNLFTVQYRNDPTAPQPHSQPDRAYDDKDGEPHHDEEDDLDDNEDDSNFEDEDQDDGQVNNTYTAPTGLFTGDVLTQVGAFHLGENVNHFRRGSLVPRCIEASLIGRTKLIFVTSTGGIGVVAKIHSKKKINQLARLQATLSQSSMSIGNLHHSAYRMFKTRSRKQESTGFLDGDFLERCLELSWADMEKLVKKMAALKTGSQAADDDDDGDGGDESKPNPAGHDNQQPLVSSPHSASLLSDHLQFSQVCDYLAQLQRLH</sequence>
<keyword evidence="2" id="KW-0539">Nucleus</keyword>
<gene>
    <name evidence="7" type="ORF">VP01_1679g8</name>
</gene>
<proteinExistence type="predicted"/>
<dbReference type="PANTHER" id="PTHR10644">
    <property type="entry name" value="DNA REPAIR/RNA PROCESSING CPSF FAMILY"/>
    <property type="match status" value="1"/>
</dbReference>
<evidence type="ECO:0000259" key="5">
    <source>
        <dbReference type="Pfam" id="PF10433"/>
    </source>
</evidence>
<dbReference type="Pfam" id="PF03178">
    <property type="entry name" value="CPSF_A"/>
    <property type="match status" value="1"/>
</dbReference>
<dbReference type="VEuPathDB" id="FungiDB:VP01_1679g8"/>
<dbReference type="InterPro" id="IPR018846">
    <property type="entry name" value="Beta-prop_RSE1/DDB1/CPSF1_1st"/>
</dbReference>
<evidence type="ECO:0008006" key="9">
    <source>
        <dbReference type="Google" id="ProtNLM"/>
    </source>
</evidence>
<dbReference type="GO" id="GO:0003676">
    <property type="term" value="F:nucleic acid binding"/>
    <property type="evidence" value="ECO:0007669"/>
    <property type="project" value="InterPro"/>
</dbReference>
<feature type="compositionally biased region" description="Polar residues" evidence="3">
    <location>
        <begin position="1320"/>
        <end position="1332"/>
    </location>
</feature>
<dbReference type="InterPro" id="IPR004871">
    <property type="entry name" value="RSE1/DDB1/CPSF1_C"/>
</dbReference>
<keyword evidence="8" id="KW-1185">Reference proteome</keyword>
<name>A0A0L6VHV6_9BASI</name>
<feature type="compositionally biased region" description="Acidic residues" evidence="3">
    <location>
        <begin position="1300"/>
        <end position="1309"/>
    </location>
</feature>
<feature type="compositionally biased region" description="Basic and acidic residues" evidence="3">
    <location>
        <begin position="1115"/>
        <end position="1130"/>
    </location>
</feature>
<feature type="region of interest" description="Disordered" evidence="3">
    <location>
        <begin position="319"/>
        <end position="350"/>
    </location>
</feature>
<evidence type="ECO:0000256" key="1">
    <source>
        <dbReference type="ARBA" id="ARBA00004123"/>
    </source>
</evidence>
<organism evidence="7 8">
    <name type="scientific">Puccinia sorghi</name>
    <dbReference type="NCBI Taxonomy" id="27349"/>
    <lineage>
        <taxon>Eukaryota</taxon>
        <taxon>Fungi</taxon>
        <taxon>Dikarya</taxon>
        <taxon>Basidiomycota</taxon>
        <taxon>Pucciniomycotina</taxon>
        <taxon>Pucciniomycetes</taxon>
        <taxon>Pucciniales</taxon>
        <taxon>Pucciniaceae</taxon>
        <taxon>Puccinia</taxon>
    </lineage>
</organism>
<feature type="region of interest" description="Disordered" evidence="3">
    <location>
        <begin position="1104"/>
        <end position="1159"/>
    </location>
</feature>
<dbReference type="Proteomes" id="UP000037035">
    <property type="component" value="Unassembled WGS sequence"/>
</dbReference>
<dbReference type="SUPFAM" id="SSF101908">
    <property type="entry name" value="Putative isomerase YbhE"/>
    <property type="match status" value="1"/>
</dbReference>
<feature type="region of interest" description="Disordered" evidence="3">
    <location>
        <begin position="1296"/>
        <end position="1332"/>
    </location>
</feature>
<dbReference type="InterPro" id="IPR050358">
    <property type="entry name" value="RSE1/DDB1/CFT1"/>
</dbReference>
<feature type="compositionally biased region" description="Polar residues" evidence="3">
    <location>
        <begin position="322"/>
        <end position="348"/>
    </location>
</feature>
<dbReference type="STRING" id="27349.A0A0L6VHV6"/>
<feature type="domain" description="RSE1/DDB1/CPSF1 C-terminal" evidence="4">
    <location>
        <begin position="1041"/>
        <end position="1275"/>
    </location>
</feature>
<dbReference type="Pfam" id="PF23726">
    <property type="entry name" value="Beta-prop_RSE1_2nd"/>
    <property type="match status" value="1"/>
</dbReference>
<comment type="caution">
    <text evidence="7">The sequence shown here is derived from an EMBL/GenBank/DDBJ whole genome shotgun (WGS) entry which is preliminary data.</text>
</comment>
<evidence type="ECO:0000259" key="4">
    <source>
        <dbReference type="Pfam" id="PF03178"/>
    </source>
</evidence>
<feature type="compositionally biased region" description="Acidic residues" evidence="3">
    <location>
        <begin position="1131"/>
        <end position="1151"/>
    </location>
</feature>
<dbReference type="Gene3D" id="1.10.150.910">
    <property type="match status" value="1"/>
</dbReference>
<evidence type="ECO:0000256" key="3">
    <source>
        <dbReference type="SAM" id="MobiDB-lite"/>
    </source>
</evidence>
<dbReference type="Pfam" id="PF10433">
    <property type="entry name" value="Beta-prop_RSE1_1st"/>
    <property type="match status" value="1"/>
</dbReference>
<evidence type="ECO:0000259" key="6">
    <source>
        <dbReference type="Pfam" id="PF23726"/>
    </source>
</evidence>